<protein>
    <recommendedName>
        <fullName evidence="1">Hemerythrin-like domain-containing protein</fullName>
    </recommendedName>
</protein>
<gene>
    <name evidence="2" type="ORF">GGP41_000238</name>
</gene>
<evidence type="ECO:0000313" key="3">
    <source>
        <dbReference type="Proteomes" id="UP000624244"/>
    </source>
</evidence>
<organism evidence="2 3">
    <name type="scientific">Cochliobolus sativus</name>
    <name type="common">Common root rot and spot blotch fungus</name>
    <name type="synonym">Bipolaris sorokiniana</name>
    <dbReference type="NCBI Taxonomy" id="45130"/>
    <lineage>
        <taxon>Eukaryota</taxon>
        <taxon>Fungi</taxon>
        <taxon>Dikarya</taxon>
        <taxon>Ascomycota</taxon>
        <taxon>Pezizomycotina</taxon>
        <taxon>Dothideomycetes</taxon>
        <taxon>Pleosporomycetidae</taxon>
        <taxon>Pleosporales</taxon>
        <taxon>Pleosporineae</taxon>
        <taxon>Pleosporaceae</taxon>
        <taxon>Bipolaris</taxon>
    </lineage>
</organism>
<dbReference type="EMBL" id="WNKQ01000013">
    <property type="protein sequence ID" value="KAF5847453.1"/>
    <property type="molecule type" value="Genomic_DNA"/>
</dbReference>
<dbReference type="Proteomes" id="UP000624244">
    <property type="component" value="Unassembled WGS sequence"/>
</dbReference>
<reference evidence="2" key="1">
    <citation type="submission" date="2019-11" db="EMBL/GenBank/DDBJ databases">
        <title>Bipolaris sorokiniana Genome sequencing.</title>
        <authorList>
            <person name="Wang H."/>
        </authorList>
    </citation>
    <scope>NUCLEOTIDE SEQUENCE</scope>
</reference>
<comment type="caution">
    <text evidence="2">The sequence shown here is derived from an EMBL/GenBank/DDBJ whole genome shotgun (WGS) entry which is preliminary data.</text>
</comment>
<accession>A0A8H5ZGJ6</accession>
<dbReference type="CDD" id="cd12108">
    <property type="entry name" value="Hr-like"/>
    <property type="match status" value="1"/>
</dbReference>
<evidence type="ECO:0000313" key="2">
    <source>
        <dbReference type="EMBL" id="KAF5847453.1"/>
    </source>
</evidence>
<sequence>MMTTTTKTPWADTPFPLLKIPGSPGAPTCSNAGVLGVCIEMANVHNLLLRGLNSIYNQAPFVTLPADISDLMLYTTAWADTIHHHHSAEETLFFPRIEALAKAAGQDCNMAGNVAQHQGFEAGMAEMVRWAKRVGSGEVKYDAEVLKGLIDAFAPLLTQHLHEEIDTLVELEKCDEEGVRKAMKVTADEGARTADPNLVIPLVMGCLDKNYPGSAGFPSVPFFVPWLNAYWFSRKHGGCWRFNPSDHWGRPRPLHFLQ</sequence>
<evidence type="ECO:0000259" key="1">
    <source>
        <dbReference type="Pfam" id="PF01814"/>
    </source>
</evidence>
<dbReference type="PANTHER" id="PTHR38048">
    <property type="entry name" value="EXPRESSED PROTEIN"/>
    <property type="match status" value="1"/>
</dbReference>
<dbReference type="InterPro" id="IPR012312">
    <property type="entry name" value="Hemerythrin-like"/>
</dbReference>
<name>A0A8H5ZGJ6_COCSA</name>
<dbReference type="Gene3D" id="1.20.120.520">
    <property type="entry name" value="nmb1532 protein domain like"/>
    <property type="match status" value="1"/>
</dbReference>
<dbReference type="PANTHER" id="PTHR38048:SF2">
    <property type="entry name" value="HEMERYTHRIN-LIKE DOMAIN-CONTAINING PROTEIN"/>
    <property type="match status" value="1"/>
</dbReference>
<dbReference type="InterPro" id="IPR053206">
    <property type="entry name" value="Dimeric_xanthone_biosynth"/>
</dbReference>
<proteinExistence type="predicted"/>
<feature type="domain" description="Hemerythrin-like" evidence="1">
    <location>
        <begin position="45"/>
        <end position="169"/>
    </location>
</feature>
<dbReference type="Pfam" id="PF01814">
    <property type="entry name" value="Hemerythrin"/>
    <property type="match status" value="1"/>
</dbReference>
<dbReference type="AlphaFoldDB" id="A0A8H5ZGJ6"/>